<dbReference type="Gene3D" id="2.30.40.10">
    <property type="entry name" value="Urease, subunit C, domain 1"/>
    <property type="match status" value="1"/>
</dbReference>
<dbReference type="Gene3D" id="3.20.20.140">
    <property type="entry name" value="Metal-dependent hydrolases"/>
    <property type="match status" value="1"/>
</dbReference>
<organism evidence="2">
    <name type="scientific">marine metagenome</name>
    <dbReference type="NCBI Taxonomy" id="408172"/>
    <lineage>
        <taxon>unclassified sequences</taxon>
        <taxon>metagenomes</taxon>
        <taxon>ecological metagenomes</taxon>
    </lineage>
</organism>
<dbReference type="GO" id="GO:0016812">
    <property type="term" value="F:hydrolase activity, acting on carbon-nitrogen (but not peptide) bonds, in cyclic amides"/>
    <property type="evidence" value="ECO:0007669"/>
    <property type="project" value="TreeGrafter"/>
</dbReference>
<gene>
    <name evidence="2" type="ORF">METZ01_LOCUS488178</name>
</gene>
<proteinExistence type="predicted"/>
<dbReference type="Pfam" id="PF07969">
    <property type="entry name" value="Amidohydro_3"/>
    <property type="match status" value="1"/>
</dbReference>
<dbReference type="PANTHER" id="PTHR11647">
    <property type="entry name" value="HYDRANTOINASE/DIHYDROPYRIMIDINASE FAMILY MEMBER"/>
    <property type="match status" value="1"/>
</dbReference>
<protein>
    <recommendedName>
        <fullName evidence="1">Amidohydrolase 3 domain-containing protein</fullName>
    </recommendedName>
</protein>
<name>A0A383CTB8_9ZZZZ</name>
<dbReference type="AlphaFoldDB" id="A0A383CTB8"/>
<evidence type="ECO:0000259" key="1">
    <source>
        <dbReference type="Pfam" id="PF07969"/>
    </source>
</evidence>
<sequence length="125" mass="13335">MNHGPTTEELRKMFDIIISGGTVVDGTGSPGIRADVGINGERIESVSDLSQAGARRVIDGTGLTVSPGFIDSHAHSDGVLLWDPQHANGIRQGVTTEILGQDGLSYAPLSPDNYRTYRRYLSGIL</sequence>
<accession>A0A383CTB8</accession>
<dbReference type="InterPro" id="IPR013108">
    <property type="entry name" value="Amidohydro_3"/>
</dbReference>
<evidence type="ECO:0000313" key="2">
    <source>
        <dbReference type="EMBL" id="SVE35324.1"/>
    </source>
</evidence>
<reference evidence="2" key="1">
    <citation type="submission" date="2018-05" db="EMBL/GenBank/DDBJ databases">
        <authorList>
            <person name="Lanie J.A."/>
            <person name="Ng W.-L."/>
            <person name="Kazmierczak K.M."/>
            <person name="Andrzejewski T.M."/>
            <person name="Davidsen T.M."/>
            <person name="Wayne K.J."/>
            <person name="Tettelin H."/>
            <person name="Glass J.I."/>
            <person name="Rusch D."/>
            <person name="Podicherti R."/>
            <person name="Tsui H.-C.T."/>
            <person name="Winkler M.E."/>
        </authorList>
    </citation>
    <scope>NUCLEOTIDE SEQUENCE</scope>
</reference>
<dbReference type="InterPro" id="IPR011059">
    <property type="entry name" value="Metal-dep_hydrolase_composite"/>
</dbReference>
<dbReference type="SUPFAM" id="SSF51338">
    <property type="entry name" value="Composite domain of metallo-dependent hydrolases"/>
    <property type="match status" value="1"/>
</dbReference>
<feature type="domain" description="Amidohydrolase 3" evidence="1">
    <location>
        <begin position="56"/>
        <end position="123"/>
    </location>
</feature>
<dbReference type="EMBL" id="UINC01211431">
    <property type="protein sequence ID" value="SVE35324.1"/>
    <property type="molecule type" value="Genomic_DNA"/>
</dbReference>
<dbReference type="GO" id="GO:0005829">
    <property type="term" value="C:cytosol"/>
    <property type="evidence" value="ECO:0007669"/>
    <property type="project" value="TreeGrafter"/>
</dbReference>
<dbReference type="InterPro" id="IPR050378">
    <property type="entry name" value="Metallo-dep_Hydrolases_sf"/>
</dbReference>
<dbReference type="PANTHER" id="PTHR11647:SF1">
    <property type="entry name" value="COLLAPSIN RESPONSE MEDIATOR PROTEIN"/>
    <property type="match status" value="1"/>
</dbReference>
<feature type="non-terminal residue" evidence="2">
    <location>
        <position position="125"/>
    </location>
</feature>